<evidence type="ECO:0000259" key="1">
    <source>
        <dbReference type="PROSITE" id="PS50234"/>
    </source>
</evidence>
<evidence type="ECO:0000259" key="2">
    <source>
        <dbReference type="PROSITE" id="PS51468"/>
    </source>
</evidence>
<evidence type="ECO:0008006" key="5">
    <source>
        <dbReference type="Google" id="ProtNLM"/>
    </source>
</evidence>
<sequence>MDGKVYEAYVKKRAQAEKEYQEALESGHTAAHVGTSIRDSNFFVVSVTVAARSEVAFNLTYEELLTRQLSLYHHTISVTPTQVVRNLNVDIFIHEIRNITLLSVRTSDSESKLESEMDGVLVKHQSPLSAHVHYVPNEKKWQNELGLGLQLITVEYDVDRSINTAGDVVLMDGYFVHFFAPENVPPQPKHIIFVLDTSGSMWGNKLEQLQQAMYSILENLRADDCFSLIQFSTNVVEWSSRPQDMVGLNRYSMVHEVTETNIAKAKQFIKSMEASGGTNISGALRQALQLAAKQQYGSTLKDRTAESKDFVPQDFPQPMVMFLTDGIATAGEVLTSRILAQVRALNSEIRAPIFSLAFGDGANYRFLKRLSLQNHAFSRKIYEESDAALQLQSFYSEIASPLLTNVTFAYLDGKVDKFSLTTNRFHSYYGGSEIIVAGKVTSSNNSNKEQMDEDLGAEVHAWSGAEHKEVLYKPLFISEKSAVERRKQSHGGSLERLWAYLTIHQLLDQYLVSVDKDSESTGLFQEKQPQYEVGSPKKRALQLALKYGFVTPLTSLVVVVPLNGSEGGLFEMVKDPLGSSVLDPVQFLEATPLQNKIMPLSPIHAWLPAPTVKPIAELTASLPAATVANYSGLRHVSNFTLADVSWLLDYLASEDHLIVISNDGLSNNSTYLVGELPKYLEVHEHAGECTTPDGEMGSCYTLASCVQAEFKDDYGTFLKYFCAIGREVEWIRLIRKMSLAVDPSNKKVLIIIILDRFRLCLVLLSSQSVGFEPVSAGNLHQGILK</sequence>
<dbReference type="GO" id="GO:0032991">
    <property type="term" value="C:protein-containing complex"/>
    <property type="evidence" value="ECO:0007669"/>
    <property type="project" value="UniProtKB-ARBA"/>
</dbReference>
<dbReference type="OrthoDB" id="299997at2759"/>
<feature type="domain" description="VWFA" evidence="1">
    <location>
        <begin position="190"/>
        <end position="398"/>
    </location>
</feature>
<protein>
    <recommendedName>
        <fullName evidence="5">VWFA domain-containing protein</fullName>
    </recommendedName>
</protein>
<name>A0A6L2PMU6_COPFO</name>
<dbReference type="InterPro" id="IPR002035">
    <property type="entry name" value="VWF_A"/>
</dbReference>
<dbReference type="Pfam" id="PF08487">
    <property type="entry name" value="VIT"/>
    <property type="match status" value="1"/>
</dbReference>
<gene>
    <name evidence="3" type="ORF">Cfor_01525</name>
</gene>
<dbReference type="PROSITE" id="PS51468">
    <property type="entry name" value="VIT"/>
    <property type="match status" value="1"/>
</dbReference>
<dbReference type="InterPro" id="IPR036465">
    <property type="entry name" value="vWFA_dom_sf"/>
</dbReference>
<dbReference type="InterPro" id="IPR013694">
    <property type="entry name" value="VIT"/>
</dbReference>
<dbReference type="PANTHER" id="PTHR10338:SF108">
    <property type="entry name" value="INTER-ALPHA-TRYPSIN INHIBITOR HEAVY CHAIN H4-LIKE PROTEIN"/>
    <property type="match status" value="1"/>
</dbReference>
<reference evidence="4" key="1">
    <citation type="submission" date="2020-01" db="EMBL/GenBank/DDBJ databases">
        <title>Draft genome sequence of the Termite Coptotermes fromosanus.</title>
        <authorList>
            <person name="Itakura S."/>
            <person name="Yosikawa Y."/>
            <person name="Umezawa K."/>
        </authorList>
    </citation>
    <scope>NUCLEOTIDE SEQUENCE [LARGE SCALE GENOMIC DNA]</scope>
</reference>
<evidence type="ECO:0000313" key="3">
    <source>
        <dbReference type="EMBL" id="GFG33644.1"/>
    </source>
</evidence>
<feature type="domain" description="VIT" evidence="2">
    <location>
        <begin position="1"/>
        <end position="63"/>
    </location>
</feature>
<comment type="caution">
    <text evidence="3">The sequence shown here is derived from an EMBL/GenBank/DDBJ whole genome shotgun (WGS) entry which is preliminary data.</text>
</comment>
<dbReference type="EMBL" id="BLKM01000443">
    <property type="protein sequence ID" value="GFG33644.1"/>
    <property type="molecule type" value="Genomic_DNA"/>
</dbReference>
<dbReference type="AlphaFoldDB" id="A0A6L2PMU6"/>
<dbReference type="Pfam" id="PF00092">
    <property type="entry name" value="VWA"/>
    <property type="match status" value="1"/>
</dbReference>
<dbReference type="PANTHER" id="PTHR10338">
    <property type="entry name" value="INTER-ALPHA-TRYPSIN INHIBITOR HEAVY CHAIN FAMILY MEMBER"/>
    <property type="match status" value="1"/>
</dbReference>
<dbReference type="InterPro" id="IPR050934">
    <property type="entry name" value="ITIH"/>
</dbReference>
<dbReference type="InParanoid" id="A0A6L2PMU6"/>
<dbReference type="SMART" id="SM00609">
    <property type="entry name" value="VIT"/>
    <property type="match status" value="1"/>
</dbReference>
<evidence type="ECO:0000313" key="4">
    <source>
        <dbReference type="Proteomes" id="UP000502823"/>
    </source>
</evidence>
<organism evidence="3 4">
    <name type="scientific">Coptotermes formosanus</name>
    <name type="common">Formosan subterranean termite</name>
    <dbReference type="NCBI Taxonomy" id="36987"/>
    <lineage>
        <taxon>Eukaryota</taxon>
        <taxon>Metazoa</taxon>
        <taxon>Ecdysozoa</taxon>
        <taxon>Arthropoda</taxon>
        <taxon>Hexapoda</taxon>
        <taxon>Insecta</taxon>
        <taxon>Pterygota</taxon>
        <taxon>Neoptera</taxon>
        <taxon>Polyneoptera</taxon>
        <taxon>Dictyoptera</taxon>
        <taxon>Blattodea</taxon>
        <taxon>Blattoidea</taxon>
        <taxon>Termitoidae</taxon>
        <taxon>Rhinotermitidae</taxon>
        <taxon>Coptotermes</taxon>
    </lineage>
</organism>
<dbReference type="SUPFAM" id="SSF53300">
    <property type="entry name" value="vWA-like"/>
    <property type="match status" value="1"/>
</dbReference>
<dbReference type="PROSITE" id="PS50234">
    <property type="entry name" value="VWFA"/>
    <property type="match status" value="1"/>
</dbReference>
<accession>A0A6L2PMU6</accession>
<dbReference type="Gene3D" id="3.40.50.410">
    <property type="entry name" value="von Willebrand factor, type A domain"/>
    <property type="match status" value="1"/>
</dbReference>
<dbReference type="SMART" id="SM00327">
    <property type="entry name" value="VWA"/>
    <property type="match status" value="1"/>
</dbReference>
<proteinExistence type="predicted"/>
<dbReference type="Proteomes" id="UP000502823">
    <property type="component" value="Unassembled WGS sequence"/>
</dbReference>
<keyword evidence="4" id="KW-1185">Reference proteome</keyword>